<dbReference type="PaxDb" id="121845-A0A1S3DST4"/>
<dbReference type="GeneID" id="103524074"/>
<dbReference type="InterPro" id="IPR016193">
    <property type="entry name" value="Cytidine_deaminase-like"/>
</dbReference>
<dbReference type="Gene3D" id="1.10.287.440">
    <property type="match status" value="2"/>
</dbReference>
<dbReference type="Proteomes" id="UP000079169">
    <property type="component" value="Unplaced"/>
</dbReference>
<dbReference type="STRING" id="121845.A0A1S3DST4"/>
<dbReference type="FunFam" id="1.10.287.440:FF:000001">
    <property type="entry name" value="Bifunctional purine biosynthesis protein PURH"/>
    <property type="match status" value="2"/>
</dbReference>
<dbReference type="RefSeq" id="XP_008487302.2">
    <property type="nucleotide sequence ID" value="XM_008489080.2"/>
</dbReference>
<dbReference type="KEGG" id="dci:103524074"/>
<dbReference type="Gene3D" id="3.40.140.20">
    <property type="match status" value="1"/>
</dbReference>
<proteinExistence type="predicted"/>
<organism evidence="1 2">
    <name type="scientific">Diaphorina citri</name>
    <name type="common">Asian citrus psyllid</name>
    <dbReference type="NCBI Taxonomy" id="121845"/>
    <lineage>
        <taxon>Eukaryota</taxon>
        <taxon>Metazoa</taxon>
        <taxon>Ecdysozoa</taxon>
        <taxon>Arthropoda</taxon>
        <taxon>Hexapoda</taxon>
        <taxon>Insecta</taxon>
        <taxon>Pterygota</taxon>
        <taxon>Neoptera</taxon>
        <taxon>Paraneoptera</taxon>
        <taxon>Hemiptera</taxon>
        <taxon>Sternorrhyncha</taxon>
        <taxon>Psylloidea</taxon>
        <taxon>Psyllidae</taxon>
        <taxon>Diaphorininae</taxon>
        <taxon>Diaphorina</taxon>
    </lineage>
</organism>
<reference evidence="2" key="1">
    <citation type="submission" date="2025-08" db="UniProtKB">
        <authorList>
            <consortium name="RefSeq"/>
        </authorList>
    </citation>
    <scope>IDENTIFICATION</scope>
</reference>
<name>A0A1S3DST4_DIACI</name>
<dbReference type="GO" id="GO:0003937">
    <property type="term" value="F:IMP cyclohydrolase activity"/>
    <property type="evidence" value="ECO:0007669"/>
    <property type="project" value="InterPro"/>
</dbReference>
<dbReference type="SMART" id="SM00798">
    <property type="entry name" value="AICARFT_IMPCHas"/>
    <property type="match status" value="1"/>
</dbReference>
<dbReference type="PANTHER" id="PTHR11692:SF0">
    <property type="entry name" value="BIFUNCTIONAL PURINE BIOSYNTHESIS PROTEIN ATIC"/>
    <property type="match status" value="1"/>
</dbReference>
<dbReference type="AlphaFoldDB" id="A0A1S3DST4"/>
<dbReference type="GO" id="GO:0004643">
    <property type="term" value="F:phosphoribosylaminoimidazolecarboxamide formyltransferase activity"/>
    <property type="evidence" value="ECO:0007669"/>
    <property type="project" value="InterPro"/>
</dbReference>
<accession>A0A1S3DST4</accession>
<dbReference type="SUPFAM" id="SSF53927">
    <property type="entry name" value="Cytidine deaminase-like"/>
    <property type="match status" value="2"/>
</dbReference>
<dbReference type="InterPro" id="IPR002695">
    <property type="entry name" value="PurH-like"/>
</dbReference>
<dbReference type="Pfam" id="PF01808">
    <property type="entry name" value="AICARFT_IMPCHas"/>
    <property type="match status" value="1"/>
</dbReference>
<evidence type="ECO:0000313" key="2">
    <source>
        <dbReference type="RefSeq" id="XP_008487302.2"/>
    </source>
</evidence>
<dbReference type="GO" id="GO:0006189">
    <property type="term" value="P:'de novo' IMP biosynthetic process"/>
    <property type="evidence" value="ECO:0007669"/>
    <property type="project" value="TreeGrafter"/>
</dbReference>
<sequence>MRHHPNITSWKFRKGVKRAEKSNAIDNYILGTIGKDMDTKTWESFFDGPPPEPMTEKEKADFIYTLHGVSVASDAFFPFRDNIDRAVLEKWLPEFAIRDLTVATIALKYTQSNSVVYAKNGQVIGIGAGQQSRIHCTRLAGDKVDNWYMRHHPNITSWKFRKGVKRAEKSNAIDNYILGTIGKDMDTKTWESFFDGPPPEPMTEKEKADFIYTLHGVSVASDAFFPFRDNIDRAVLVS</sequence>
<gene>
    <name evidence="2" type="primary">LOC103524074</name>
</gene>
<dbReference type="InterPro" id="IPR024051">
    <property type="entry name" value="AICAR_Tfase_dup_dom_sf"/>
</dbReference>
<keyword evidence="1" id="KW-1185">Reference proteome</keyword>
<protein>
    <submittedName>
        <fullName evidence="2">Bifunctional purine biosynthesis protein PURH-like</fullName>
    </submittedName>
</protein>
<evidence type="ECO:0000313" key="1">
    <source>
        <dbReference type="Proteomes" id="UP000079169"/>
    </source>
</evidence>
<dbReference type="InterPro" id="IPR024050">
    <property type="entry name" value="AICAR_Tfase_insert_dom_sf"/>
</dbReference>
<dbReference type="GO" id="GO:0005829">
    <property type="term" value="C:cytosol"/>
    <property type="evidence" value="ECO:0007669"/>
    <property type="project" value="TreeGrafter"/>
</dbReference>
<dbReference type="PANTHER" id="PTHR11692">
    <property type="entry name" value="BIFUNCTIONAL PURINE BIOSYNTHESIS PROTEIN PURH"/>
    <property type="match status" value="1"/>
</dbReference>